<evidence type="ECO:0000313" key="2">
    <source>
        <dbReference type="Proteomes" id="UP001472677"/>
    </source>
</evidence>
<gene>
    <name evidence="1" type="ORF">V6N12_004354</name>
</gene>
<organism evidence="1 2">
    <name type="scientific">Hibiscus sabdariffa</name>
    <name type="common">roselle</name>
    <dbReference type="NCBI Taxonomy" id="183260"/>
    <lineage>
        <taxon>Eukaryota</taxon>
        <taxon>Viridiplantae</taxon>
        <taxon>Streptophyta</taxon>
        <taxon>Embryophyta</taxon>
        <taxon>Tracheophyta</taxon>
        <taxon>Spermatophyta</taxon>
        <taxon>Magnoliopsida</taxon>
        <taxon>eudicotyledons</taxon>
        <taxon>Gunneridae</taxon>
        <taxon>Pentapetalae</taxon>
        <taxon>rosids</taxon>
        <taxon>malvids</taxon>
        <taxon>Malvales</taxon>
        <taxon>Malvaceae</taxon>
        <taxon>Malvoideae</taxon>
        <taxon>Hibiscus</taxon>
    </lineage>
</organism>
<reference evidence="1 2" key="1">
    <citation type="journal article" date="2024" name="G3 (Bethesda)">
        <title>Genome assembly of Hibiscus sabdariffa L. provides insights into metabolisms of medicinal natural products.</title>
        <authorList>
            <person name="Kim T."/>
        </authorList>
    </citation>
    <scope>NUCLEOTIDE SEQUENCE [LARGE SCALE GENOMIC DNA]</scope>
    <source>
        <strain evidence="1">TK-2024</strain>
        <tissue evidence="1">Old leaves</tissue>
    </source>
</reference>
<dbReference type="EMBL" id="JBBPBM010000049">
    <property type="protein sequence ID" value="KAK8520416.1"/>
    <property type="molecule type" value="Genomic_DNA"/>
</dbReference>
<dbReference type="PANTHER" id="PTHR31317:SF17">
    <property type="entry name" value="F2J10.8 PROTEIN"/>
    <property type="match status" value="1"/>
</dbReference>
<dbReference type="Pfam" id="PF06219">
    <property type="entry name" value="DUF1005"/>
    <property type="match status" value="1"/>
</dbReference>
<evidence type="ECO:0000313" key="1">
    <source>
        <dbReference type="EMBL" id="KAK8520416.1"/>
    </source>
</evidence>
<keyword evidence="2" id="KW-1185">Reference proteome</keyword>
<comment type="caution">
    <text evidence="1">The sequence shown here is derived from an EMBL/GenBank/DDBJ whole genome shotgun (WGS) entry which is preliminary data.</text>
</comment>
<dbReference type="InterPro" id="IPR010410">
    <property type="entry name" value="DUF1005"/>
</dbReference>
<name>A0ABR2CM07_9ROSI</name>
<protein>
    <submittedName>
        <fullName evidence="1">Uncharacterized protein</fullName>
    </submittedName>
</protein>
<accession>A0ABR2CM07</accession>
<sequence>MTIHSFSYNLILIFEKVKETRFKSESDFKFGLSPSPLREGGFVMSSTVEGVGKCSKPEVEVRVQNVTCTEDAVVFVALTATMDLNKDVCLSLSQKLRKELRRKLRTSLIKGGFCRFS</sequence>
<dbReference type="PANTHER" id="PTHR31317">
    <property type="entry name" value="OS08G0163500 PROTEIN"/>
    <property type="match status" value="1"/>
</dbReference>
<dbReference type="Proteomes" id="UP001472677">
    <property type="component" value="Unassembled WGS sequence"/>
</dbReference>
<proteinExistence type="predicted"/>